<protein>
    <submittedName>
        <fullName evidence="1">Uncharacterized protein</fullName>
    </submittedName>
</protein>
<gene>
    <name evidence="1" type="ORF">RHSIM_Rhsim02G0185500</name>
</gene>
<evidence type="ECO:0000313" key="1">
    <source>
        <dbReference type="EMBL" id="KAF7149561.1"/>
    </source>
</evidence>
<sequence length="88" mass="9842">MYLLGFVYISSLSLGLDIAVEGDGSKIYVVALLLGIRALRILLKLITSPQIHLPANVFVLFHAHPGMQWRNYLHFASLLMEVGILYCL</sequence>
<reference evidence="1" key="1">
    <citation type="submission" date="2019-11" db="EMBL/GenBank/DDBJ databases">
        <authorList>
            <person name="Liu Y."/>
            <person name="Hou J."/>
            <person name="Li T.-Q."/>
            <person name="Guan C.-H."/>
            <person name="Wu X."/>
            <person name="Wu H.-Z."/>
            <person name="Ling F."/>
            <person name="Zhang R."/>
            <person name="Shi X.-G."/>
            <person name="Ren J.-P."/>
            <person name="Chen E.-F."/>
            <person name="Sun J.-M."/>
        </authorList>
    </citation>
    <scope>NUCLEOTIDE SEQUENCE</scope>
    <source>
        <strain evidence="1">Adult_tree_wgs_1</strain>
        <tissue evidence="1">Leaves</tissue>
    </source>
</reference>
<name>A0A834HKA0_RHOSS</name>
<keyword evidence="2" id="KW-1185">Reference proteome</keyword>
<accession>A0A834HKA0</accession>
<evidence type="ECO:0000313" key="2">
    <source>
        <dbReference type="Proteomes" id="UP000626092"/>
    </source>
</evidence>
<organism evidence="1 2">
    <name type="scientific">Rhododendron simsii</name>
    <name type="common">Sims's rhododendron</name>
    <dbReference type="NCBI Taxonomy" id="118357"/>
    <lineage>
        <taxon>Eukaryota</taxon>
        <taxon>Viridiplantae</taxon>
        <taxon>Streptophyta</taxon>
        <taxon>Embryophyta</taxon>
        <taxon>Tracheophyta</taxon>
        <taxon>Spermatophyta</taxon>
        <taxon>Magnoliopsida</taxon>
        <taxon>eudicotyledons</taxon>
        <taxon>Gunneridae</taxon>
        <taxon>Pentapetalae</taxon>
        <taxon>asterids</taxon>
        <taxon>Ericales</taxon>
        <taxon>Ericaceae</taxon>
        <taxon>Ericoideae</taxon>
        <taxon>Rhodoreae</taxon>
        <taxon>Rhododendron</taxon>
    </lineage>
</organism>
<comment type="caution">
    <text evidence="1">The sequence shown here is derived from an EMBL/GenBank/DDBJ whole genome shotgun (WGS) entry which is preliminary data.</text>
</comment>
<dbReference type="Proteomes" id="UP000626092">
    <property type="component" value="Unassembled WGS sequence"/>
</dbReference>
<dbReference type="AlphaFoldDB" id="A0A834HKA0"/>
<dbReference type="EMBL" id="WJXA01000002">
    <property type="protein sequence ID" value="KAF7149561.1"/>
    <property type="molecule type" value="Genomic_DNA"/>
</dbReference>
<proteinExistence type="predicted"/>